<keyword evidence="2" id="KW-0732">Signal</keyword>
<protein>
    <submittedName>
        <fullName evidence="3">Putative secreted protein</fullName>
    </submittedName>
</protein>
<keyword evidence="1" id="KW-0812">Transmembrane</keyword>
<evidence type="ECO:0000256" key="2">
    <source>
        <dbReference type="SAM" id="SignalP"/>
    </source>
</evidence>
<keyword evidence="1" id="KW-0472">Membrane</keyword>
<accession>A0A6B0U7L7</accession>
<sequence length="91" mass="9723">MMVATKIFLAFFVLWIEDKSISILATHAEVLGRQLAFILYKSSTACVAGIKGWEGVVSLLAKVFGIKIASLASSIVPIISGAISLALRISR</sequence>
<dbReference type="AlphaFoldDB" id="A0A6B0U7L7"/>
<reference evidence="3" key="1">
    <citation type="submission" date="2019-12" db="EMBL/GenBank/DDBJ databases">
        <title>An insight into the sialome of adult female Ixodes ricinus ticks feeding for 6 days.</title>
        <authorList>
            <person name="Perner J."/>
            <person name="Ribeiro J.M.C."/>
        </authorList>
    </citation>
    <scope>NUCLEOTIDE SEQUENCE</scope>
    <source>
        <strain evidence="3">Semi-engorged</strain>
        <tissue evidence="3">Salivary glands</tissue>
    </source>
</reference>
<organism evidence="3">
    <name type="scientific">Ixodes ricinus</name>
    <name type="common">Common tick</name>
    <name type="synonym">Acarus ricinus</name>
    <dbReference type="NCBI Taxonomy" id="34613"/>
    <lineage>
        <taxon>Eukaryota</taxon>
        <taxon>Metazoa</taxon>
        <taxon>Ecdysozoa</taxon>
        <taxon>Arthropoda</taxon>
        <taxon>Chelicerata</taxon>
        <taxon>Arachnida</taxon>
        <taxon>Acari</taxon>
        <taxon>Parasitiformes</taxon>
        <taxon>Ixodida</taxon>
        <taxon>Ixodoidea</taxon>
        <taxon>Ixodidae</taxon>
        <taxon>Ixodinae</taxon>
        <taxon>Ixodes</taxon>
    </lineage>
</organism>
<evidence type="ECO:0000313" key="3">
    <source>
        <dbReference type="EMBL" id="MXU86391.1"/>
    </source>
</evidence>
<dbReference type="EMBL" id="GIFC01004308">
    <property type="protein sequence ID" value="MXU86391.1"/>
    <property type="molecule type" value="Transcribed_RNA"/>
</dbReference>
<name>A0A6B0U7L7_IXORI</name>
<evidence type="ECO:0000256" key="1">
    <source>
        <dbReference type="SAM" id="Phobius"/>
    </source>
</evidence>
<feature type="signal peptide" evidence="2">
    <location>
        <begin position="1"/>
        <end position="20"/>
    </location>
</feature>
<feature type="chain" id="PRO_5025459881" evidence="2">
    <location>
        <begin position="21"/>
        <end position="91"/>
    </location>
</feature>
<keyword evidence="1" id="KW-1133">Transmembrane helix</keyword>
<proteinExistence type="predicted"/>
<feature type="transmembrane region" description="Helical" evidence="1">
    <location>
        <begin position="64"/>
        <end position="87"/>
    </location>
</feature>